<evidence type="ECO:0000256" key="3">
    <source>
        <dbReference type="ARBA" id="ARBA00022475"/>
    </source>
</evidence>
<dbReference type="SUPFAM" id="SSF90123">
    <property type="entry name" value="ABC transporter transmembrane region"/>
    <property type="match status" value="1"/>
</dbReference>
<keyword evidence="7 9" id="KW-1133">Transmembrane helix</keyword>
<gene>
    <name evidence="12" type="ORF">IAA61_02490</name>
</gene>
<dbReference type="PANTHER" id="PTHR43394">
    <property type="entry name" value="ATP-DEPENDENT PERMEASE MDL1, MITOCHONDRIAL"/>
    <property type="match status" value="1"/>
</dbReference>
<evidence type="ECO:0000256" key="8">
    <source>
        <dbReference type="ARBA" id="ARBA00023136"/>
    </source>
</evidence>
<reference evidence="12" key="1">
    <citation type="submission" date="2020-10" db="EMBL/GenBank/DDBJ databases">
        <authorList>
            <person name="Gilroy R."/>
        </authorList>
    </citation>
    <scope>NUCLEOTIDE SEQUENCE</scope>
    <source>
        <strain evidence="12">USAMLcec3-3695</strain>
    </source>
</reference>
<dbReference type="Gene3D" id="3.40.50.300">
    <property type="entry name" value="P-loop containing nucleotide triphosphate hydrolases"/>
    <property type="match status" value="1"/>
</dbReference>
<dbReference type="Pfam" id="PF00664">
    <property type="entry name" value="ABC_membrane"/>
    <property type="match status" value="1"/>
</dbReference>
<keyword evidence="4 9" id="KW-0812">Transmembrane</keyword>
<dbReference type="AlphaFoldDB" id="A0A9D1MAW1"/>
<feature type="transmembrane region" description="Helical" evidence="9">
    <location>
        <begin position="133"/>
        <end position="151"/>
    </location>
</feature>
<keyword evidence="3" id="KW-1003">Cell membrane</keyword>
<feature type="transmembrane region" description="Helical" evidence="9">
    <location>
        <begin position="52"/>
        <end position="73"/>
    </location>
</feature>
<dbReference type="Pfam" id="PF00005">
    <property type="entry name" value="ABC_tran"/>
    <property type="match status" value="1"/>
</dbReference>
<evidence type="ECO:0000259" key="10">
    <source>
        <dbReference type="PROSITE" id="PS50893"/>
    </source>
</evidence>
<evidence type="ECO:0000259" key="11">
    <source>
        <dbReference type="PROSITE" id="PS50929"/>
    </source>
</evidence>
<feature type="domain" description="ABC transporter" evidence="10">
    <location>
        <begin position="330"/>
        <end position="563"/>
    </location>
</feature>
<dbReference type="InterPro" id="IPR017871">
    <property type="entry name" value="ABC_transporter-like_CS"/>
</dbReference>
<dbReference type="Proteomes" id="UP000824109">
    <property type="component" value="Unassembled WGS sequence"/>
</dbReference>
<accession>A0A9D1MAW1</accession>
<sequence>MKRIFVYVKPMLWRIAGGLTVKTIGTVMDLFIPWILAYMIDDVVPQRSVKLIIFWGFIMVICSVCALLGNVIANRMASSTARDITLRIRHDLFSKITHLSCRQSDEFTIPSLISRLSTDTYNTHQMLGMIQRLGVRAPILLLGGIVVTMTLEPVLTLVMLAAIPPLGIIVWFVAKKGIKLYSELQKRIDRMVRTVREDVAGIRVIKALSKSEYEKKRFDSVNIDAAAAENKAKNNMAISSPAMNLFLNLGLTAVIVVGAFRVNAGVSQTGKIIAFMTYFTIILNALLSINRIFTVMSQGTASANRISSVLDAPAECKILPPDHKDTGYFISFENVSFSYSGGARQLKNISFGLKKGQTLGIIGPTGCGKTTLIQLLLRFYDADSGTVRIEGDDIRSVPLEDLRGRFGIAFQNDFIMADSVRENVVFGRDIDERGVRAGLAGAQASEFVDRLDGGIDHRLTARGTNVSGGQRQRILISRALAAYPEILILDDSSSALDYKTDARLRRAVRENYSDTTTIIAAQRVSSIRHADLIIVMDNGAAVGMGTHEELMRDCGEYRLIAESQMGGDIADGGGQG</sequence>
<feature type="transmembrane region" description="Helical" evidence="9">
    <location>
        <begin position="242"/>
        <end position="260"/>
    </location>
</feature>
<keyword evidence="6 12" id="KW-0067">ATP-binding</keyword>
<dbReference type="CDD" id="cd18548">
    <property type="entry name" value="ABC_6TM_Tm287_like"/>
    <property type="match status" value="1"/>
</dbReference>
<dbReference type="InterPro" id="IPR036640">
    <property type="entry name" value="ABC1_TM_sf"/>
</dbReference>
<comment type="subcellular location">
    <subcellularLocation>
        <location evidence="1">Cell membrane</location>
        <topology evidence="1">Multi-pass membrane protein</topology>
    </subcellularLocation>
</comment>
<evidence type="ECO:0000256" key="2">
    <source>
        <dbReference type="ARBA" id="ARBA00022448"/>
    </source>
</evidence>
<dbReference type="FunFam" id="3.40.50.300:FF:000221">
    <property type="entry name" value="Multidrug ABC transporter ATP-binding protein"/>
    <property type="match status" value="1"/>
</dbReference>
<dbReference type="SMART" id="SM00382">
    <property type="entry name" value="AAA"/>
    <property type="match status" value="1"/>
</dbReference>
<evidence type="ECO:0000256" key="6">
    <source>
        <dbReference type="ARBA" id="ARBA00022840"/>
    </source>
</evidence>
<dbReference type="InterPro" id="IPR003593">
    <property type="entry name" value="AAA+_ATPase"/>
</dbReference>
<evidence type="ECO:0000256" key="4">
    <source>
        <dbReference type="ARBA" id="ARBA00022692"/>
    </source>
</evidence>
<keyword evidence="8 9" id="KW-0472">Membrane</keyword>
<dbReference type="GO" id="GO:0005524">
    <property type="term" value="F:ATP binding"/>
    <property type="evidence" value="ECO:0007669"/>
    <property type="project" value="UniProtKB-KW"/>
</dbReference>
<dbReference type="InterPro" id="IPR039421">
    <property type="entry name" value="Type_1_exporter"/>
</dbReference>
<feature type="transmembrane region" description="Helical" evidence="9">
    <location>
        <begin position="157"/>
        <end position="174"/>
    </location>
</feature>
<comment type="caution">
    <text evidence="12">The sequence shown here is derived from an EMBL/GenBank/DDBJ whole genome shotgun (WGS) entry which is preliminary data.</text>
</comment>
<keyword evidence="5" id="KW-0547">Nucleotide-binding</keyword>
<name>A0A9D1MAW1_9FIRM</name>
<dbReference type="GO" id="GO:0005886">
    <property type="term" value="C:plasma membrane"/>
    <property type="evidence" value="ECO:0007669"/>
    <property type="project" value="UniProtKB-SubCell"/>
</dbReference>
<evidence type="ECO:0000256" key="7">
    <source>
        <dbReference type="ARBA" id="ARBA00022989"/>
    </source>
</evidence>
<dbReference type="Gene3D" id="1.20.1560.10">
    <property type="entry name" value="ABC transporter type 1, transmembrane domain"/>
    <property type="match status" value="1"/>
</dbReference>
<organism evidence="12 13">
    <name type="scientific">Candidatus Ornithomonoglobus merdipullorum</name>
    <dbReference type="NCBI Taxonomy" id="2840895"/>
    <lineage>
        <taxon>Bacteria</taxon>
        <taxon>Bacillati</taxon>
        <taxon>Bacillota</taxon>
        <taxon>Clostridia</taxon>
        <taxon>Candidatus Ornithomonoglobus</taxon>
    </lineage>
</organism>
<keyword evidence="2" id="KW-0813">Transport</keyword>
<dbReference type="InterPro" id="IPR011527">
    <property type="entry name" value="ABC1_TM_dom"/>
</dbReference>
<dbReference type="GO" id="GO:0015421">
    <property type="term" value="F:ABC-type oligopeptide transporter activity"/>
    <property type="evidence" value="ECO:0007669"/>
    <property type="project" value="TreeGrafter"/>
</dbReference>
<feature type="domain" description="ABC transmembrane type-1" evidence="11">
    <location>
        <begin position="16"/>
        <end position="298"/>
    </location>
</feature>
<reference evidence="12" key="2">
    <citation type="journal article" date="2021" name="PeerJ">
        <title>Extensive microbial diversity within the chicken gut microbiome revealed by metagenomics and culture.</title>
        <authorList>
            <person name="Gilroy R."/>
            <person name="Ravi A."/>
            <person name="Getino M."/>
            <person name="Pursley I."/>
            <person name="Horton D.L."/>
            <person name="Alikhan N.F."/>
            <person name="Baker D."/>
            <person name="Gharbi K."/>
            <person name="Hall N."/>
            <person name="Watson M."/>
            <person name="Adriaenssens E.M."/>
            <person name="Foster-Nyarko E."/>
            <person name="Jarju S."/>
            <person name="Secka A."/>
            <person name="Antonio M."/>
            <person name="Oren A."/>
            <person name="Chaudhuri R.R."/>
            <person name="La Ragione R."/>
            <person name="Hildebrand F."/>
            <person name="Pallen M.J."/>
        </authorList>
    </citation>
    <scope>NUCLEOTIDE SEQUENCE</scope>
    <source>
        <strain evidence="12">USAMLcec3-3695</strain>
    </source>
</reference>
<evidence type="ECO:0000256" key="1">
    <source>
        <dbReference type="ARBA" id="ARBA00004651"/>
    </source>
</evidence>
<dbReference type="PANTHER" id="PTHR43394:SF1">
    <property type="entry name" value="ATP-BINDING CASSETTE SUB-FAMILY B MEMBER 10, MITOCHONDRIAL"/>
    <property type="match status" value="1"/>
</dbReference>
<evidence type="ECO:0000313" key="13">
    <source>
        <dbReference type="Proteomes" id="UP000824109"/>
    </source>
</evidence>
<dbReference type="PROSITE" id="PS50893">
    <property type="entry name" value="ABC_TRANSPORTER_2"/>
    <property type="match status" value="1"/>
</dbReference>
<dbReference type="GO" id="GO:0016887">
    <property type="term" value="F:ATP hydrolysis activity"/>
    <property type="evidence" value="ECO:0007669"/>
    <property type="project" value="InterPro"/>
</dbReference>
<dbReference type="InterPro" id="IPR003439">
    <property type="entry name" value="ABC_transporter-like_ATP-bd"/>
</dbReference>
<dbReference type="InterPro" id="IPR027417">
    <property type="entry name" value="P-loop_NTPase"/>
</dbReference>
<dbReference type="PROSITE" id="PS50929">
    <property type="entry name" value="ABC_TM1F"/>
    <property type="match status" value="1"/>
</dbReference>
<dbReference type="SUPFAM" id="SSF52540">
    <property type="entry name" value="P-loop containing nucleoside triphosphate hydrolases"/>
    <property type="match status" value="1"/>
</dbReference>
<dbReference type="EMBL" id="DVNB01000026">
    <property type="protein sequence ID" value="HIU56667.1"/>
    <property type="molecule type" value="Genomic_DNA"/>
</dbReference>
<evidence type="ECO:0000313" key="12">
    <source>
        <dbReference type="EMBL" id="HIU56667.1"/>
    </source>
</evidence>
<evidence type="ECO:0000256" key="9">
    <source>
        <dbReference type="SAM" id="Phobius"/>
    </source>
</evidence>
<protein>
    <submittedName>
        <fullName evidence="12">ABC transporter ATP-binding protein</fullName>
    </submittedName>
</protein>
<feature type="transmembrane region" description="Helical" evidence="9">
    <location>
        <begin position="12"/>
        <end position="40"/>
    </location>
</feature>
<feature type="transmembrane region" description="Helical" evidence="9">
    <location>
        <begin position="272"/>
        <end position="289"/>
    </location>
</feature>
<dbReference type="PROSITE" id="PS00211">
    <property type="entry name" value="ABC_TRANSPORTER_1"/>
    <property type="match status" value="1"/>
</dbReference>
<proteinExistence type="predicted"/>
<evidence type="ECO:0000256" key="5">
    <source>
        <dbReference type="ARBA" id="ARBA00022741"/>
    </source>
</evidence>